<name>A0ABQ3GC65_9MICC</name>
<dbReference type="Gene3D" id="1.20.120.450">
    <property type="entry name" value="dinb family like domain"/>
    <property type="match status" value="1"/>
</dbReference>
<dbReference type="InterPro" id="IPR034660">
    <property type="entry name" value="DinB/YfiT-like"/>
</dbReference>
<evidence type="ECO:0000313" key="2">
    <source>
        <dbReference type="Proteomes" id="UP000642819"/>
    </source>
</evidence>
<dbReference type="RefSeq" id="WP_189348334.1">
    <property type="nucleotide sequence ID" value="NZ_BMXK01000001.1"/>
</dbReference>
<dbReference type="Proteomes" id="UP000642819">
    <property type="component" value="Unassembled WGS sequence"/>
</dbReference>
<gene>
    <name evidence="1" type="ORF">GCM10008096_03080</name>
</gene>
<dbReference type="Pfam" id="PF04978">
    <property type="entry name" value="MST"/>
    <property type="match status" value="1"/>
</dbReference>
<dbReference type="EMBL" id="BMXK01000001">
    <property type="protein sequence ID" value="GHD00149.1"/>
    <property type="molecule type" value="Genomic_DNA"/>
</dbReference>
<accession>A0ABQ3GC65</accession>
<organism evidence="1 2">
    <name type="scientific">Zhihengliuella salsuginis</name>
    <dbReference type="NCBI Taxonomy" id="578222"/>
    <lineage>
        <taxon>Bacteria</taxon>
        <taxon>Bacillati</taxon>
        <taxon>Actinomycetota</taxon>
        <taxon>Actinomycetes</taxon>
        <taxon>Micrococcales</taxon>
        <taxon>Micrococcaceae</taxon>
        <taxon>Zhihengliuella</taxon>
    </lineage>
</organism>
<evidence type="ECO:0000313" key="1">
    <source>
        <dbReference type="EMBL" id="GHD00149.1"/>
    </source>
</evidence>
<comment type="caution">
    <text evidence="1">The sequence shown here is derived from an EMBL/GenBank/DDBJ whole genome shotgun (WGS) entry which is preliminary data.</text>
</comment>
<sequence length="198" mass="21460">MPAMPGPVADEKSSLLAFLSQQRQNFRTIAHGLSDEQARLTPTASALSVGALIKHVTACEGSWVERIAAAPDYPAADSVPFEESVASYANQYRMDDADTLGALLAGLDEQERITESVVAVADLEAPVPVPRNAPWFPSDIEAWSGRWVLGHLIEELSRHAGHADIVRESIDGATWFELMAAADGMEETPWLKPWQPAA</sequence>
<protein>
    <recommendedName>
        <fullName evidence="3">DinB family protein</fullName>
    </recommendedName>
</protein>
<dbReference type="InterPro" id="IPR007061">
    <property type="entry name" value="MST-like"/>
</dbReference>
<evidence type="ECO:0008006" key="3">
    <source>
        <dbReference type="Google" id="ProtNLM"/>
    </source>
</evidence>
<dbReference type="SUPFAM" id="SSF109854">
    <property type="entry name" value="DinB/YfiT-like putative metalloenzymes"/>
    <property type="match status" value="1"/>
</dbReference>
<proteinExistence type="predicted"/>
<reference evidence="2" key="1">
    <citation type="journal article" date="2019" name="Int. J. Syst. Evol. Microbiol.">
        <title>The Global Catalogue of Microorganisms (GCM) 10K type strain sequencing project: providing services to taxonomists for standard genome sequencing and annotation.</title>
        <authorList>
            <consortium name="The Broad Institute Genomics Platform"/>
            <consortium name="The Broad Institute Genome Sequencing Center for Infectious Disease"/>
            <person name="Wu L."/>
            <person name="Ma J."/>
        </authorList>
    </citation>
    <scope>NUCLEOTIDE SEQUENCE [LARGE SCALE GENOMIC DNA]</scope>
    <source>
        <strain evidence="2">KCTC 19466</strain>
    </source>
</reference>
<keyword evidence="2" id="KW-1185">Reference proteome</keyword>